<keyword evidence="4" id="KW-1185">Reference proteome</keyword>
<feature type="domain" description="M23ase beta-sheet core" evidence="2">
    <location>
        <begin position="89"/>
        <end position="186"/>
    </location>
</feature>
<dbReference type="PANTHER" id="PTHR21666:SF289">
    <property type="entry name" value="L-ALA--D-GLU ENDOPEPTIDASE"/>
    <property type="match status" value="1"/>
</dbReference>
<dbReference type="Proteomes" id="UP000013909">
    <property type="component" value="Unassembled WGS sequence"/>
</dbReference>
<dbReference type="GO" id="GO:0004222">
    <property type="term" value="F:metalloendopeptidase activity"/>
    <property type="evidence" value="ECO:0007669"/>
    <property type="project" value="TreeGrafter"/>
</dbReference>
<dbReference type="PATRIC" id="fig|1288963.3.peg.754"/>
<gene>
    <name evidence="3" type="ORF">ADIS_0756</name>
</gene>
<sequence length="226" mass="25707">MSSSFIPPAVYPLMGTSLVEENAFCMDLSMGNPRLSAEVYMESDRFVGFIAAWMATERRPFALGGYLENRVIYSRSEVFALGTDEYRNIHLGVDIWAQVGMPIFCPFEGQVHSFHDNRGLGNYGPTVILEHWFEGKKFHSLYGHLQRSDLSRLEVGQPFQPGDCIGHLGAPIENGNWPPHLHIQLIVDMEGYLGDYPGVCRQRDLAHYRRNCPDPNHWIQSPLLLR</sequence>
<evidence type="ECO:0000313" key="3">
    <source>
        <dbReference type="EMBL" id="EON78859.1"/>
    </source>
</evidence>
<comment type="caution">
    <text evidence="3">The sequence shown here is derived from an EMBL/GenBank/DDBJ whole genome shotgun (WGS) entry which is preliminary data.</text>
</comment>
<evidence type="ECO:0000256" key="1">
    <source>
        <dbReference type="ARBA" id="ARBA00022729"/>
    </source>
</evidence>
<dbReference type="Gene3D" id="2.70.70.10">
    <property type="entry name" value="Glucose Permease (Domain IIA)"/>
    <property type="match status" value="1"/>
</dbReference>
<dbReference type="PANTHER" id="PTHR21666">
    <property type="entry name" value="PEPTIDASE-RELATED"/>
    <property type="match status" value="1"/>
</dbReference>
<dbReference type="STRING" id="1232681.ADIS_0756"/>
<name>R7ZXY4_9BACT</name>
<dbReference type="InterPro" id="IPR011055">
    <property type="entry name" value="Dup_hybrid_motif"/>
</dbReference>
<evidence type="ECO:0000313" key="4">
    <source>
        <dbReference type="Proteomes" id="UP000013909"/>
    </source>
</evidence>
<dbReference type="AlphaFoldDB" id="R7ZXY4"/>
<dbReference type="EMBL" id="AQHR01000022">
    <property type="protein sequence ID" value="EON78859.1"/>
    <property type="molecule type" value="Genomic_DNA"/>
</dbReference>
<dbReference type="InterPro" id="IPR050570">
    <property type="entry name" value="Cell_wall_metabolism_enzyme"/>
</dbReference>
<accession>R7ZXY4</accession>
<evidence type="ECO:0000259" key="2">
    <source>
        <dbReference type="Pfam" id="PF01551"/>
    </source>
</evidence>
<dbReference type="CDD" id="cd12797">
    <property type="entry name" value="M23_peptidase"/>
    <property type="match status" value="1"/>
</dbReference>
<dbReference type="InterPro" id="IPR016047">
    <property type="entry name" value="M23ase_b-sheet_dom"/>
</dbReference>
<dbReference type="Pfam" id="PF01551">
    <property type="entry name" value="Peptidase_M23"/>
    <property type="match status" value="1"/>
</dbReference>
<organism evidence="3 4">
    <name type="scientific">Lunatimonas lonarensis</name>
    <dbReference type="NCBI Taxonomy" id="1232681"/>
    <lineage>
        <taxon>Bacteria</taxon>
        <taxon>Pseudomonadati</taxon>
        <taxon>Bacteroidota</taxon>
        <taxon>Cytophagia</taxon>
        <taxon>Cytophagales</taxon>
        <taxon>Cyclobacteriaceae</taxon>
    </lineage>
</organism>
<reference evidence="3 4" key="1">
    <citation type="submission" date="2013-02" db="EMBL/GenBank/DDBJ databases">
        <title>A novel strain isolated from Lonar lake, Maharashtra, India.</title>
        <authorList>
            <person name="Singh A."/>
        </authorList>
    </citation>
    <scope>NUCLEOTIDE SEQUENCE [LARGE SCALE GENOMIC DNA]</scope>
    <source>
        <strain evidence="3 4">AK24</strain>
    </source>
</reference>
<dbReference type="SUPFAM" id="SSF51261">
    <property type="entry name" value="Duplicated hybrid motif"/>
    <property type="match status" value="1"/>
</dbReference>
<proteinExistence type="predicted"/>
<dbReference type="RefSeq" id="WP_010852904.1">
    <property type="nucleotide sequence ID" value="NZ_AQHR01000022.1"/>
</dbReference>
<protein>
    <recommendedName>
        <fullName evidence="2">M23ase beta-sheet core domain-containing protein</fullName>
    </recommendedName>
</protein>
<keyword evidence="1" id="KW-0732">Signal</keyword>